<dbReference type="PROSITE" id="PS00108">
    <property type="entry name" value="PROTEIN_KINASE_ST"/>
    <property type="match status" value="1"/>
</dbReference>
<dbReference type="Pfam" id="PF00069">
    <property type="entry name" value="Pkinase"/>
    <property type="match status" value="1"/>
</dbReference>
<keyword evidence="1" id="KW-0472">Membrane</keyword>
<protein>
    <recommendedName>
        <fullName evidence="3">Protein kinase domain-containing protein</fullName>
    </recommendedName>
</protein>
<dbReference type="AlphaFoldDB" id="A0AAV1UPF6"/>
<feature type="chain" id="PRO_5043572897" description="Protein kinase domain-containing protein" evidence="2">
    <location>
        <begin position="27"/>
        <end position="708"/>
    </location>
</feature>
<feature type="signal peptide" evidence="2">
    <location>
        <begin position="1"/>
        <end position="26"/>
    </location>
</feature>
<comment type="caution">
    <text evidence="4">The sequence shown here is derived from an EMBL/GenBank/DDBJ whole genome shotgun (WGS) entry which is preliminary data.</text>
</comment>
<accession>A0AAV1UPF6</accession>
<proteinExistence type="predicted"/>
<dbReference type="SMART" id="SM00220">
    <property type="entry name" value="S_TKc"/>
    <property type="match status" value="1"/>
</dbReference>
<dbReference type="Gene3D" id="1.10.510.10">
    <property type="entry name" value="Transferase(Phosphotransferase) domain 1"/>
    <property type="match status" value="1"/>
</dbReference>
<dbReference type="InterPro" id="IPR008271">
    <property type="entry name" value="Ser/Thr_kinase_AS"/>
</dbReference>
<dbReference type="Gene3D" id="3.30.200.20">
    <property type="entry name" value="Phosphorylase Kinase, domain 1"/>
    <property type="match status" value="1"/>
</dbReference>
<dbReference type="EMBL" id="CAKLBY020000224">
    <property type="protein sequence ID" value="CAK7936471.1"/>
    <property type="molecule type" value="Genomic_DNA"/>
</dbReference>
<organism evidence="4 5">
    <name type="scientific">Peronospora matthiolae</name>
    <dbReference type="NCBI Taxonomy" id="2874970"/>
    <lineage>
        <taxon>Eukaryota</taxon>
        <taxon>Sar</taxon>
        <taxon>Stramenopiles</taxon>
        <taxon>Oomycota</taxon>
        <taxon>Peronosporomycetes</taxon>
        <taxon>Peronosporales</taxon>
        <taxon>Peronosporaceae</taxon>
        <taxon>Peronospora</taxon>
    </lineage>
</organism>
<dbReference type="PANTHER" id="PTHR44329">
    <property type="entry name" value="SERINE/THREONINE-PROTEIN KINASE TNNI3K-RELATED"/>
    <property type="match status" value="1"/>
</dbReference>
<dbReference type="Proteomes" id="UP001162060">
    <property type="component" value="Unassembled WGS sequence"/>
</dbReference>
<reference evidence="4" key="1">
    <citation type="submission" date="2024-01" db="EMBL/GenBank/DDBJ databases">
        <authorList>
            <person name="Webb A."/>
        </authorList>
    </citation>
    <scope>NUCLEOTIDE SEQUENCE</scope>
    <source>
        <strain evidence="4">Pm1</strain>
    </source>
</reference>
<feature type="transmembrane region" description="Helical" evidence="1">
    <location>
        <begin position="297"/>
        <end position="319"/>
    </location>
</feature>
<dbReference type="GO" id="GO:0004674">
    <property type="term" value="F:protein serine/threonine kinase activity"/>
    <property type="evidence" value="ECO:0007669"/>
    <property type="project" value="TreeGrafter"/>
</dbReference>
<keyword evidence="2" id="KW-0732">Signal</keyword>
<evidence type="ECO:0000259" key="3">
    <source>
        <dbReference type="PROSITE" id="PS50011"/>
    </source>
</evidence>
<evidence type="ECO:0000313" key="5">
    <source>
        <dbReference type="Proteomes" id="UP001162060"/>
    </source>
</evidence>
<dbReference type="SUPFAM" id="SSF56112">
    <property type="entry name" value="Protein kinase-like (PK-like)"/>
    <property type="match status" value="1"/>
</dbReference>
<dbReference type="InterPro" id="IPR011009">
    <property type="entry name" value="Kinase-like_dom_sf"/>
</dbReference>
<keyword evidence="1" id="KW-1133">Transmembrane helix</keyword>
<keyword evidence="1" id="KW-0812">Transmembrane</keyword>
<gene>
    <name evidence="4" type="ORF">PM001_LOCUS21621</name>
</gene>
<evidence type="ECO:0000313" key="4">
    <source>
        <dbReference type="EMBL" id="CAK7936471.1"/>
    </source>
</evidence>
<dbReference type="PANTHER" id="PTHR44329:SF214">
    <property type="entry name" value="PROTEIN KINASE DOMAIN-CONTAINING PROTEIN"/>
    <property type="match status" value="1"/>
</dbReference>
<dbReference type="InterPro" id="IPR051681">
    <property type="entry name" value="Ser/Thr_Kinases-Pseudokinases"/>
</dbReference>
<evidence type="ECO:0000256" key="1">
    <source>
        <dbReference type="SAM" id="Phobius"/>
    </source>
</evidence>
<evidence type="ECO:0000256" key="2">
    <source>
        <dbReference type="SAM" id="SignalP"/>
    </source>
</evidence>
<feature type="domain" description="Protein kinase" evidence="3">
    <location>
        <begin position="413"/>
        <end position="704"/>
    </location>
</feature>
<dbReference type="PROSITE" id="PS50011">
    <property type="entry name" value="PROTEIN_KINASE_DOM"/>
    <property type="match status" value="1"/>
</dbReference>
<name>A0AAV1UPF6_9STRA</name>
<dbReference type="GO" id="GO:0005524">
    <property type="term" value="F:ATP binding"/>
    <property type="evidence" value="ECO:0007669"/>
    <property type="project" value="InterPro"/>
</dbReference>
<sequence>MSSVHRLLIVLVLLVLPCSRLPTVAARTDIAAQLYGNAAITRPATPSRLNAALEDLVGSVANFTRLPFNVQRALLWSAGWVQIVSTAPFVHSNANSISKVVYVQVYVLCGRTMSDVFQSSQAFDDTSACELKNCKSNVISYTLSSCDARYVESKTLCALSGEELAASFESMPVKAGPLWSMDGQVDDTFEPQLFQYLNDSSREENVDDDDGEEQRTLYLLAQKESWTMDDTTCPNGAQFIAPCRAVPAATVDVNVQERTWCEPEIELGVKLWVNKAFTATESRSSDLESPPNVSSKVAVVLGLCLGVCVLVSVLFLIMWRRAKSWLKNGLPENEHNTFFVQAHSFQSELAPLEENGGRTGSGHCAEENELCPSLSNALQIEAINESFRMRSPELAAFCDDQELMLKRIAFAGLVYRKRMASGLHGEVWRGEYEGQQVAIKRTNASVAAITAAASASRRSSLALDASVLLSDKELKILVDFTKEIRMAAFLDHPNIVRFVGLSWRTLPDLCMVSEFVALGDLAHFLAQPSGKKLTWKDDKLALAADISNALVYLHSLSPVVLHRDLKSLNILLTKDLQAKLSDFGLSRETSFDGTMTRCVGTPLWTAPEVLRGERYSEKADIYSFGVVLAELDTCLLPYAYSQGRQTKGKNDRDWVPLIASGHATPMFRPDCPRALHELAAQCLDQDPNKRPPAMQIVYLLRSKIPLTL</sequence>
<dbReference type="InterPro" id="IPR000719">
    <property type="entry name" value="Prot_kinase_dom"/>
</dbReference>